<dbReference type="AlphaFoldDB" id="A0A4Y2SRV8"/>
<evidence type="ECO:0000313" key="3">
    <source>
        <dbReference type="Proteomes" id="UP000499080"/>
    </source>
</evidence>
<protein>
    <submittedName>
        <fullName evidence="2">Uncharacterized protein</fullName>
    </submittedName>
</protein>
<dbReference type="Proteomes" id="UP000499080">
    <property type="component" value="Unassembled WGS sequence"/>
</dbReference>
<reference evidence="2 3" key="1">
    <citation type="journal article" date="2019" name="Sci. Rep.">
        <title>Orb-weaving spider Araneus ventricosus genome elucidates the spidroin gene catalogue.</title>
        <authorList>
            <person name="Kono N."/>
            <person name="Nakamura H."/>
            <person name="Ohtoshi R."/>
            <person name="Moran D.A.P."/>
            <person name="Shinohara A."/>
            <person name="Yoshida Y."/>
            <person name="Fujiwara M."/>
            <person name="Mori M."/>
            <person name="Tomita M."/>
            <person name="Arakawa K."/>
        </authorList>
    </citation>
    <scope>NUCLEOTIDE SEQUENCE [LARGE SCALE GENOMIC DNA]</scope>
</reference>
<accession>A0A4Y2SRV8</accession>
<feature type="compositionally biased region" description="Basic residues" evidence="1">
    <location>
        <begin position="32"/>
        <end position="42"/>
    </location>
</feature>
<proteinExistence type="predicted"/>
<organism evidence="2 3">
    <name type="scientific">Araneus ventricosus</name>
    <name type="common">Orbweaver spider</name>
    <name type="synonym">Epeira ventricosa</name>
    <dbReference type="NCBI Taxonomy" id="182803"/>
    <lineage>
        <taxon>Eukaryota</taxon>
        <taxon>Metazoa</taxon>
        <taxon>Ecdysozoa</taxon>
        <taxon>Arthropoda</taxon>
        <taxon>Chelicerata</taxon>
        <taxon>Arachnida</taxon>
        <taxon>Araneae</taxon>
        <taxon>Araneomorphae</taxon>
        <taxon>Entelegynae</taxon>
        <taxon>Araneoidea</taxon>
        <taxon>Araneidae</taxon>
        <taxon>Araneus</taxon>
    </lineage>
</organism>
<feature type="compositionally biased region" description="Low complexity" evidence="1">
    <location>
        <begin position="1"/>
        <end position="30"/>
    </location>
</feature>
<sequence length="160" mass="17575">MRRNATASTTTSASTTTQTAAENTAPPNTTMRCRKHHYRPKPHTTPVEESPAAKFTAAPCLFAAILINSIRHARRASARQAARRPAPSPTARHDAAIQRAIFTARPHAGETTFTTNHGNTTRKRHEKVTGATRHAKSKPKPQPPRGTTHQHIVCRYPPRA</sequence>
<keyword evidence="3" id="KW-1185">Reference proteome</keyword>
<evidence type="ECO:0000256" key="1">
    <source>
        <dbReference type="SAM" id="MobiDB-lite"/>
    </source>
</evidence>
<evidence type="ECO:0000313" key="2">
    <source>
        <dbReference type="EMBL" id="GBN91102.1"/>
    </source>
</evidence>
<name>A0A4Y2SRV8_ARAVE</name>
<dbReference type="EMBL" id="BGPR01023713">
    <property type="protein sequence ID" value="GBN91102.1"/>
    <property type="molecule type" value="Genomic_DNA"/>
</dbReference>
<comment type="caution">
    <text evidence="2">The sequence shown here is derived from an EMBL/GenBank/DDBJ whole genome shotgun (WGS) entry which is preliminary data.</text>
</comment>
<feature type="region of interest" description="Disordered" evidence="1">
    <location>
        <begin position="1"/>
        <end position="51"/>
    </location>
</feature>
<feature type="region of interest" description="Disordered" evidence="1">
    <location>
        <begin position="103"/>
        <end position="160"/>
    </location>
</feature>
<gene>
    <name evidence="2" type="ORF">AVEN_239403_1</name>
</gene>